<dbReference type="AlphaFoldDB" id="A0A0F3ITQ5"/>
<dbReference type="PATRIC" id="fig|552518.3.peg.880"/>
<dbReference type="SUPFAM" id="SSF47240">
    <property type="entry name" value="Ferritin-like"/>
    <property type="match status" value="1"/>
</dbReference>
<keyword evidence="5" id="KW-1185">Reference proteome</keyword>
<comment type="caution">
    <text evidence="4">The sequence shown here is derived from an EMBL/GenBank/DDBJ whole genome shotgun (WGS) entry which is preliminary data.</text>
</comment>
<accession>A0A0F3ITQ5</accession>
<proteinExistence type="inferred from homology"/>
<dbReference type="EMBL" id="LAJY01000187">
    <property type="protein sequence ID" value="KJV09943.1"/>
    <property type="molecule type" value="Genomic_DNA"/>
</dbReference>
<dbReference type="PANTHER" id="PTHR42932">
    <property type="entry name" value="GENERAL STRESS PROTEIN 20U"/>
    <property type="match status" value="1"/>
</dbReference>
<dbReference type="InterPro" id="IPR012347">
    <property type="entry name" value="Ferritin-like"/>
</dbReference>
<dbReference type="PIRSF" id="PIRSF005900">
    <property type="entry name" value="Dps"/>
    <property type="match status" value="1"/>
</dbReference>
<dbReference type="PANTHER" id="PTHR42932:SF3">
    <property type="entry name" value="DNA PROTECTION DURING STARVATION PROTEIN"/>
    <property type="match status" value="1"/>
</dbReference>
<name>A0A0F3ITQ5_9PROT</name>
<feature type="domain" description="Ferritin/DPS" evidence="3">
    <location>
        <begin position="12"/>
        <end position="148"/>
    </location>
</feature>
<evidence type="ECO:0000313" key="5">
    <source>
        <dbReference type="Proteomes" id="UP000033774"/>
    </source>
</evidence>
<dbReference type="GO" id="GO:0016722">
    <property type="term" value="F:oxidoreductase activity, acting on metal ions"/>
    <property type="evidence" value="ECO:0007669"/>
    <property type="project" value="InterPro"/>
</dbReference>
<organism evidence="4 5">
    <name type="scientific">Elstera litoralis</name>
    <dbReference type="NCBI Taxonomy" id="552518"/>
    <lineage>
        <taxon>Bacteria</taxon>
        <taxon>Pseudomonadati</taxon>
        <taxon>Pseudomonadota</taxon>
        <taxon>Alphaproteobacteria</taxon>
        <taxon>Rhodospirillales</taxon>
        <taxon>Rhodospirillaceae</taxon>
        <taxon>Elstera</taxon>
    </lineage>
</organism>
<dbReference type="GO" id="GO:0008199">
    <property type="term" value="F:ferric iron binding"/>
    <property type="evidence" value="ECO:0007669"/>
    <property type="project" value="InterPro"/>
</dbReference>
<protein>
    <recommendedName>
        <fullName evidence="3">Ferritin/DPS domain-containing protein</fullName>
    </recommendedName>
</protein>
<dbReference type="CDD" id="cd01043">
    <property type="entry name" value="DPS"/>
    <property type="match status" value="1"/>
</dbReference>
<dbReference type="InterPro" id="IPR008331">
    <property type="entry name" value="Ferritin_DPS_dom"/>
</dbReference>
<evidence type="ECO:0000256" key="1">
    <source>
        <dbReference type="ARBA" id="ARBA00009497"/>
    </source>
</evidence>
<evidence type="ECO:0000256" key="2">
    <source>
        <dbReference type="RuleBase" id="RU003875"/>
    </source>
</evidence>
<dbReference type="InterPro" id="IPR009078">
    <property type="entry name" value="Ferritin-like_SF"/>
</dbReference>
<sequence length="149" mass="15950">MSKRSNQDVATALGVLLADSYILALKTQNYHWNVVGSDFVQLHQLFGDQYEALSGAVDEVAERIRALGFPAPASFGEFTDRASVKSTAGHPPARDMITALRDDHLTVAKSAYAVIKAAESASDDSSADLATGRVTEHEKAAWMLTALLG</sequence>
<dbReference type="InterPro" id="IPR023188">
    <property type="entry name" value="DPS_DNA-bd_CS"/>
</dbReference>
<evidence type="ECO:0000259" key="3">
    <source>
        <dbReference type="Pfam" id="PF00210"/>
    </source>
</evidence>
<dbReference type="Proteomes" id="UP000033774">
    <property type="component" value="Unassembled WGS sequence"/>
</dbReference>
<dbReference type="PROSITE" id="PS00819">
    <property type="entry name" value="DPS_2"/>
    <property type="match status" value="1"/>
</dbReference>
<dbReference type="InterPro" id="IPR002177">
    <property type="entry name" value="DPS_DNA-bd"/>
</dbReference>
<evidence type="ECO:0000313" key="4">
    <source>
        <dbReference type="EMBL" id="KJV09943.1"/>
    </source>
</evidence>
<dbReference type="Gene3D" id="1.20.1260.10">
    <property type="match status" value="1"/>
</dbReference>
<dbReference type="OrthoDB" id="9797687at2"/>
<comment type="similarity">
    <text evidence="1 2">Belongs to the Dps family.</text>
</comment>
<dbReference type="RefSeq" id="WP_045775428.1">
    <property type="nucleotide sequence ID" value="NZ_LAJY01000187.1"/>
</dbReference>
<dbReference type="PRINTS" id="PR01346">
    <property type="entry name" value="HELNAPAPROT"/>
</dbReference>
<reference evidence="4 5" key="1">
    <citation type="submission" date="2015-03" db="EMBL/GenBank/DDBJ databases">
        <title>Draft genome sequence of Elstera litoralis.</title>
        <authorList>
            <person name="Rahalkar M.C."/>
            <person name="Dhakephalkar P.K."/>
            <person name="Pore S.D."/>
            <person name="Arora P."/>
            <person name="Kapse N.G."/>
            <person name="Pandit P.S."/>
        </authorList>
    </citation>
    <scope>NUCLEOTIDE SEQUENCE [LARGE SCALE GENOMIC DNA]</scope>
    <source>
        <strain evidence="4 5">Dia-1</strain>
    </source>
</reference>
<gene>
    <name evidence="4" type="ORF">VZ95_08255</name>
</gene>
<dbReference type="Pfam" id="PF00210">
    <property type="entry name" value="Ferritin"/>
    <property type="match status" value="1"/>
</dbReference>